<accession>A0ABV6KSW7</accession>
<dbReference type="PRINTS" id="PR00298">
    <property type="entry name" value="CHAPERONIN60"/>
</dbReference>
<dbReference type="CDD" id="cd03344">
    <property type="entry name" value="GroEL"/>
    <property type="match status" value="1"/>
</dbReference>
<comment type="caution">
    <text evidence="9">The sequence shown here is derived from an EMBL/GenBank/DDBJ whole genome shotgun (WGS) entry which is preliminary data.</text>
</comment>
<dbReference type="InterPro" id="IPR027410">
    <property type="entry name" value="TCP-1-like_intermed_sf"/>
</dbReference>
<dbReference type="Pfam" id="PF00118">
    <property type="entry name" value="Cpn60_TCP1"/>
    <property type="match status" value="1"/>
</dbReference>
<dbReference type="Gene3D" id="3.50.7.10">
    <property type="entry name" value="GroEL"/>
    <property type="match status" value="1"/>
</dbReference>
<protein>
    <recommendedName>
        <fullName evidence="6">Chaperonin GroEL</fullName>
        <ecNumber evidence="6">5.6.1.7</ecNumber>
    </recommendedName>
    <alternativeName>
        <fullName evidence="6">60 kDa chaperonin</fullName>
    </alternativeName>
    <alternativeName>
        <fullName evidence="6">Chaperonin-60</fullName>
        <shortName evidence="6">Cpn60</shortName>
    </alternativeName>
</protein>
<gene>
    <name evidence="6 9" type="primary">groL</name>
    <name evidence="6" type="synonym">groEL</name>
    <name evidence="9" type="ORF">ACFFHF_14215</name>
</gene>
<dbReference type="PROSITE" id="PS00296">
    <property type="entry name" value="CHAPERONINS_CPN60"/>
    <property type="match status" value="1"/>
</dbReference>
<dbReference type="Proteomes" id="UP001589738">
    <property type="component" value="Unassembled WGS sequence"/>
</dbReference>
<evidence type="ECO:0000313" key="9">
    <source>
        <dbReference type="EMBL" id="MFC0476369.1"/>
    </source>
</evidence>
<dbReference type="HAMAP" id="MF_00600">
    <property type="entry name" value="CH60"/>
    <property type="match status" value="1"/>
</dbReference>
<keyword evidence="10" id="KW-1185">Reference proteome</keyword>
<dbReference type="InterPro" id="IPR002423">
    <property type="entry name" value="Cpn60/GroEL/TCP-1"/>
</dbReference>
<dbReference type="PANTHER" id="PTHR45633">
    <property type="entry name" value="60 KDA HEAT SHOCK PROTEIN, MITOCHONDRIAL"/>
    <property type="match status" value="1"/>
</dbReference>
<comment type="caution">
    <text evidence="6">Lacks conserved residue(s) required for the propagation of feature annotation.</text>
</comment>
<evidence type="ECO:0000256" key="1">
    <source>
        <dbReference type="ARBA" id="ARBA00006607"/>
    </source>
</evidence>
<evidence type="ECO:0000256" key="2">
    <source>
        <dbReference type="ARBA" id="ARBA00022741"/>
    </source>
</evidence>
<dbReference type="NCBIfam" id="NF009488">
    <property type="entry name" value="PRK12850.1"/>
    <property type="match status" value="1"/>
</dbReference>
<feature type="binding site" evidence="6">
    <location>
        <begin position="86"/>
        <end position="90"/>
    </location>
    <ligand>
        <name>ATP</name>
        <dbReference type="ChEBI" id="CHEBI:30616"/>
    </ligand>
</feature>
<comment type="similarity">
    <text evidence="1 6 7">Belongs to the chaperonin (HSP60) family.</text>
</comment>
<evidence type="ECO:0000256" key="5">
    <source>
        <dbReference type="ARBA" id="ARBA00023235"/>
    </source>
</evidence>
<comment type="subunit">
    <text evidence="6 8">Forms a cylinder of 14 subunits composed of two heptameric rings stacked back-to-back. Interacts with the co-chaperonin GroES.</text>
</comment>
<keyword evidence="2 6" id="KW-0547">Nucleotide-binding</keyword>
<comment type="function">
    <text evidence="6 8">Together with its co-chaperonin GroES, plays an essential role in assisting protein folding. The GroEL-GroES system forms a nano-cage that allows encapsulation of the non-native substrate proteins and provides a physical environment optimized to promote and accelerate protein folding.</text>
</comment>
<feature type="binding site" evidence="6">
    <location>
        <begin position="29"/>
        <end position="32"/>
    </location>
    <ligand>
        <name>ATP</name>
        <dbReference type="ChEBI" id="CHEBI:30616"/>
    </ligand>
</feature>
<organism evidence="9 10">
    <name type="scientific">Robertmurraya beringensis</name>
    <dbReference type="NCBI Taxonomy" id="641660"/>
    <lineage>
        <taxon>Bacteria</taxon>
        <taxon>Bacillati</taxon>
        <taxon>Bacillota</taxon>
        <taxon>Bacilli</taxon>
        <taxon>Bacillales</taxon>
        <taxon>Bacillaceae</taxon>
        <taxon>Robertmurraya</taxon>
    </lineage>
</organism>
<proteinExistence type="inferred from homology"/>
<evidence type="ECO:0000256" key="4">
    <source>
        <dbReference type="ARBA" id="ARBA00023186"/>
    </source>
</evidence>
<feature type="binding site" evidence="6">
    <location>
        <position position="413"/>
    </location>
    <ligand>
        <name>ATP</name>
        <dbReference type="ChEBI" id="CHEBI:30616"/>
    </ligand>
</feature>
<comment type="subcellular location">
    <subcellularLocation>
        <location evidence="6">Cytoplasm</location>
    </subcellularLocation>
</comment>
<evidence type="ECO:0000256" key="8">
    <source>
        <dbReference type="RuleBase" id="RU000419"/>
    </source>
</evidence>
<dbReference type="InterPro" id="IPR018370">
    <property type="entry name" value="Chaperonin_Cpn60_CS"/>
</dbReference>
<dbReference type="NCBIfam" id="NF009487">
    <property type="entry name" value="PRK12849.1"/>
    <property type="match status" value="1"/>
</dbReference>
<evidence type="ECO:0000256" key="6">
    <source>
        <dbReference type="HAMAP-Rule" id="MF_00600"/>
    </source>
</evidence>
<dbReference type="SUPFAM" id="SSF54849">
    <property type="entry name" value="GroEL-intermediate domain like"/>
    <property type="match status" value="1"/>
</dbReference>
<dbReference type="SUPFAM" id="SSF52029">
    <property type="entry name" value="GroEL apical domain-like"/>
    <property type="match status" value="1"/>
</dbReference>
<dbReference type="RefSeq" id="WP_160548777.1">
    <property type="nucleotide sequence ID" value="NZ_JBHLUU010000101.1"/>
</dbReference>
<evidence type="ECO:0000313" key="10">
    <source>
        <dbReference type="Proteomes" id="UP001589738"/>
    </source>
</evidence>
<keyword evidence="4 6" id="KW-0143">Chaperone</keyword>
<feature type="binding site" evidence="6">
    <location>
        <position position="492"/>
    </location>
    <ligand>
        <name>ATP</name>
        <dbReference type="ChEBI" id="CHEBI:30616"/>
    </ligand>
</feature>
<dbReference type="EC" id="5.6.1.7" evidence="6"/>
<dbReference type="Gene3D" id="3.30.260.10">
    <property type="entry name" value="TCP-1-like chaperonin intermediate domain"/>
    <property type="match status" value="1"/>
</dbReference>
<keyword evidence="6" id="KW-0963">Cytoplasm</keyword>
<sequence>MAKEIKFSEDARRSMLRGVDALANAVKVTLGPKGRNVVLEKKFGSPLITNDGVTIAKEIELEDAFENMGAKLVAEVASKTNDVAGDGTTTATVLAQAMIREGLKNVTAGANPMGIRKGMDKAVAVAVEELRAISKPIENKASIAQVAAISAADDEVGQLIAEAMERVGNDGVITIEESKGFTTELDVVEGMQFDRGYASPYMVTDSDKMEAVLDNPFILITDKKIGSIQEILPVLEQVVQQGKPLLLVAEDVEGEALATLVVNKLRGTFNAVAVKAPGFGDRRKAMLEDIAILTGGEVITEELGRDLKSATIQSLGRASKVVVSKENTTIVEGAGDSAQIAGRVNQIRAQMEETTSEFDREKLQERLAKLAGGVAVVKVGAATETELKERKLRIEDALNSTRAAVEEGIVSGGGVALLNVYNKVAALEVTGDEKTGVNIVLRAMEEPVRTIAHNAGLEGSVIVERLKREEVGTGFNAATGEWVNMIEAGIVDPTKVTRSALQNAGSVAAMFLTTEAVVADIKEDTPAMPDMGGMGGMGGMM</sequence>
<dbReference type="NCBIfam" id="NF000592">
    <property type="entry name" value="PRK00013.1"/>
    <property type="match status" value="1"/>
</dbReference>
<keyword evidence="5 6" id="KW-0413">Isomerase</keyword>
<dbReference type="EMBL" id="JBHLUU010000101">
    <property type="protein sequence ID" value="MFC0476369.1"/>
    <property type="molecule type" value="Genomic_DNA"/>
</dbReference>
<dbReference type="NCBIfam" id="TIGR02348">
    <property type="entry name" value="GroEL"/>
    <property type="match status" value="1"/>
</dbReference>
<feature type="binding site" evidence="6">
    <location>
        <begin position="476"/>
        <end position="478"/>
    </location>
    <ligand>
        <name>ATP</name>
        <dbReference type="ChEBI" id="CHEBI:30616"/>
    </ligand>
</feature>
<dbReference type="InterPro" id="IPR001844">
    <property type="entry name" value="Cpn60/GroEL"/>
</dbReference>
<dbReference type="SUPFAM" id="SSF48592">
    <property type="entry name" value="GroEL equatorial domain-like"/>
    <property type="match status" value="1"/>
</dbReference>
<dbReference type="InterPro" id="IPR027413">
    <property type="entry name" value="GROEL-like_equatorial_sf"/>
</dbReference>
<dbReference type="Gene3D" id="1.10.560.10">
    <property type="entry name" value="GroEL-like equatorial domain"/>
    <property type="match status" value="1"/>
</dbReference>
<name>A0ABV6KSW7_9BACI</name>
<dbReference type="NCBIfam" id="NF009489">
    <property type="entry name" value="PRK12851.1"/>
    <property type="match status" value="1"/>
</dbReference>
<evidence type="ECO:0000256" key="3">
    <source>
        <dbReference type="ARBA" id="ARBA00022840"/>
    </source>
</evidence>
<evidence type="ECO:0000256" key="7">
    <source>
        <dbReference type="RuleBase" id="RU000418"/>
    </source>
</evidence>
<keyword evidence="3 6" id="KW-0067">ATP-binding</keyword>
<reference evidence="9 10" key="1">
    <citation type="submission" date="2024-09" db="EMBL/GenBank/DDBJ databases">
        <authorList>
            <person name="Sun Q."/>
            <person name="Mori K."/>
        </authorList>
    </citation>
    <scope>NUCLEOTIDE SEQUENCE [LARGE SCALE GENOMIC DNA]</scope>
    <source>
        <strain evidence="9 10">CGMCC 1.9126</strain>
    </source>
</reference>
<dbReference type="InterPro" id="IPR027409">
    <property type="entry name" value="GroEL-like_apical_dom_sf"/>
</dbReference>